<feature type="transmembrane region" description="Helical" evidence="1">
    <location>
        <begin position="31"/>
        <end position="49"/>
    </location>
</feature>
<accession>A0A1W6V1W1</accession>
<evidence type="ECO:0000313" key="2">
    <source>
        <dbReference type="EMBL" id="ARP18670.1"/>
    </source>
</evidence>
<evidence type="ECO:0008006" key="3">
    <source>
        <dbReference type="Google" id="ProtNLM"/>
    </source>
</evidence>
<dbReference type="RefSeq" id="WP_086046824.1">
    <property type="nucleotide sequence ID" value="NZ_CP017889.1"/>
</dbReference>
<keyword evidence="1" id="KW-1133">Transmembrane helix</keyword>
<keyword evidence="1" id="KW-0812">Transmembrane</keyword>
<reference evidence="2" key="1">
    <citation type="submission" date="2016-10" db="EMBL/GenBank/DDBJ databases">
        <title>The High Quality Genome of Vibrio alginolyticus K01M1.</title>
        <authorList>
            <person name="Wendling C."/>
            <person name="Chibani C.M."/>
            <person name="Hertel R."/>
            <person name="Sproer C."/>
            <person name="Bunk B."/>
            <person name="Overmann J."/>
            <person name="Roth O."/>
            <person name="Liesegang H."/>
        </authorList>
    </citation>
    <scope>NUCLEOTIDE SEQUENCE</scope>
    <source>
        <strain evidence="2">K05K4</strain>
    </source>
</reference>
<dbReference type="AlphaFoldDB" id="A0A1W6V1W1"/>
<gene>
    <name evidence="2" type="ORF">K05K4_18360</name>
</gene>
<feature type="transmembrane region" description="Helical" evidence="1">
    <location>
        <begin position="69"/>
        <end position="88"/>
    </location>
</feature>
<keyword evidence="1" id="KW-0472">Membrane</keyword>
<feature type="transmembrane region" description="Helical" evidence="1">
    <location>
        <begin position="156"/>
        <end position="177"/>
    </location>
</feature>
<evidence type="ECO:0000256" key="1">
    <source>
        <dbReference type="SAM" id="Phobius"/>
    </source>
</evidence>
<sequence length="183" mass="21432">MDELSEKIINRTEELFVDTVKLDVEIVQDRLTYITWLTALAVAGFTFAISSFEAVDIKAVPELHGIKLHLLSVVLVFVSIIIGVLAKYQGHQTLYYNRGLIAIAKTQRLPFYRKRVEEEPLRFSNKYHRCGYLPEEHQKRFQYFQRKTKRWYSEEHLLYAQVTVFLIGYAGVATVLLELWECI</sequence>
<protein>
    <recommendedName>
        <fullName evidence="3">SMODS and SLOG-associating 2TM effector domain-containing protein</fullName>
    </recommendedName>
</protein>
<organism evidence="2">
    <name type="scientific">Vibrio alginolyticus</name>
    <dbReference type="NCBI Taxonomy" id="663"/>
    <lineage>
        <taxon>Bacteria</taxon>
        <taxon>Pseudomonadati</taxon>
        <taxon>Pseudomonadota</taxon>
        <taxon>Gammaproteobacteria</taxon>
        <taxon>Vibrionales</taxon>
        <taxon>Vibrionaceae</taxon>
        <taxon>Vibrio</taxon>
    </lineage>
</organism>
<name>A0A1W6V1W1_VIBAL</name>
<dbReference type="EMBL" id="CP017902">
    <property type="protein sequence ID" value="ARP18670.1"/>
    <property type="molecule type" value="Genomic_DNA"/>
</dbReference>
<proteinExistence type="predicted"/>